<feature type="domain" description="tRNA (guanine(10)-N(2))-methyltransferase TRMT11 N-terminal" evidence="18">
    <location>
        <begin position="13"/>
        <end position="182"/>
    </location>
</feature>
<evidence type="ECO:0000256" key="3">
    <source>
        <dbReference type="ARBA" id="ARBA00022555"/>
    </source>
</evidence>
<keyword evidence="20" id="KW-1185">Reference proteome</keyword>
<evidence type="ECO:0000256" key="12">
    <source>
        <dbReference type="ARBA" id="ARBA00066937"/>
    </source>
</evidence>
<dbReference type="GO" id="GO:0000049">
    <property type="term" value="F:tRNA binding"/>
    <property type="evidence" value="ECO:0007669"/>
    <property type="project" value="UniProtKB-UniRule"/>
</dbReference>
<dbReference type="InterPro" id="IPR059073">
    <property type="entry name" value="TRMT11_N"/>
</dbReference>
<dbReference type="PANTHER" id="PTHR13370:SF3">
    <property type="entry name" value="TRNA (GUANINE(10)-N2)-METHYLTRANSFERASE HOMOLOG"/>
    <property type="match status" value="1"/>
</dbReference>
<evidence type="ECO:0000256" key="1">
    <source>
        <dbReference type="ARBA" id="ARBA00004496"/>
    </source>
</evidence>
<keyword evidence="4 15" id="KW-0489">Methyltransferase</keyword>
<dbReference type="EMBL" id="JACEEZ010020178">
    <property type="protein sequence ID" value="KAG0714861.1"/>
    <property type="molecule type" value="Genomic_DNA"/>
</dbReference>
<keyword evidence="3 15" id="KW-0820">tRNA-binding</keyword>
<dbReference type="EC" id="2.1.1.214" evidence="12"/>
<evidence type="ECO:0000256" key="5">
    <source>
        <dbReference type="ARBA" id="ARBA00022679"/>
    </source>
</evidence>
<dbReference type="Pfam" id="PF25904">
    <property type="entry name" value="Tmrp11_N"/>
    <property type="match status" value="1"/>
</dbReference>
<comment type="caution">
    <text evidence="19">The sequence shown here is derived from an EMBL/GenBank/DDBJ whole genome shotgun (WGS) entry which is preliminary data.</text>
</comment>
<dbReference type="GO" id="GO:0008033">
    <property type="term" value="P:tRNA processing"/>
    <property type="evidence" value="ECO:0007669"/>
    <property type="project" value="UniProtKB-UniRule"/>
</dbReference>
<dbReference type="Pfam" id="PF01170">
    <property type="entry name" value="UPF0020"/>
    <property type="match status" value="1"/>
</dbReference>
<dbReference type="InterPro" id="IPR016691">
    <property type="entry name" value="TRMT11"/>
</dbReference>
<accession>A0A8J4XVN8</accession>
<dbReference type="GO" id="GO:0032259">
    <property type="term" value="P:methylation"/>
    <property type="evidence" value="ECO:0007669"/>
    <property type="project" value="UniProtKB-UniRule"/>
</dbReference>
<feature type="region of interest" description="Disordered" evidence="16">
    <location>
        <begin position="474"/>
        <end position="518"/>
    </location>
</feature>
<gene>
    <name evidence="19" type="primary">TRMT11</name>
    <name evidence="19" type="ORF">GWK47_013268</name>
</gene>
<evidence type="ECO:0000256" key="16">
    <source>
        <dbReference type="SAM" id="MobiDB-lite"/>
    </source>
</evidence>
<comment type="function">
    <text evidence="10">Catalytic subunit of the TRMT11-TRM112 methyltransferase complex, that specifically mediates the S-adenosyl-L-methionine-dependent N(2)-methylation of guanosine nucleotide at position 10 (m2G10) in tRNAs. This is one of the major tRNA (guanine-N(2))-methyltransferases.</text>
</comment>
<dbReference type="PROSITE" id="PS00092">
    <property type="entry name" value="N6_MTASE"/>
    <property type="match status" value="1"/>
</dbReference>
<reference evidence="19" key="1">
    <citation type="submission" date="2020-07" db="EMBL/GenBank/DDBJ databases">
        <title>The High-quality genome of the commercially important snow crab, Chionoecetes opilio.</title>
        <authorList>
            <person name="Jeong J.-H."/>
            <person name="Ryu S."/>
        </authorList>
    </citation>
    <scope>NUCLEOTIDE SEQUENCE</scope>
    <source>
        <strain evidence="19">MADBK_172401_WGS</strain>
        <tissue evidence="19">Digestive gland</tissue>
    </source>
</reference>
<dbReference type="PROSITE" id="PS51627">
    <property type="entry name" value="SAM_MT_TRM11"/>
    <property type="match status" value="1"/>
</dbReference>
<keyword evidence="5 15" id="KW-0808">Transferase</keyword>
<evidence type="ECO:0000259" key="17">
    <source>
        <dbReference type="Pfam" id="PF01170"/>
    </source>
</evidence>
<evidence type="ECO:0000256" key="2">
    <source>
        <dbReference type="ARBA" id="ARBA00022490"/>
    </source>
</evidence>
<dbReference type="PANTHER" id="PTHR13370">
    <property type="entry name" value="RNA METHYLASE-RELATED"/>
    <property type="match status" value="1"/>
</dbReference>
<keyword evidence="7 15" id="KW-0819">tRNA processing</keyword>
<evidence type="ECO:0000256" key="14">
    <source>
        <dbReference type="ARBA" id="ARBA00075308"/>
    </source>
</evidence>
<feature type="domain" description="Ribosomal RNA large subunit methyltransferase K/L-like methyltransferase" evidence="17">
    <location>
        <begin position="192"/>
        <end position="321"/>
    </location>
</feature>
<dbReference type="InterPro" id="IPR029063">
    <property type="entry name" value="SAM-dependent_MTases_sf"/>
</dbReference>
<dbReference type="GO" id="GO:0043527">
    <property type="term" value="C:tRNA methyltransferase complex"/>
    <property type="evidence" value="ECO:0007669"/>
    <property type="project" value="UniProtKB-ARBA"/>
</dbReference>
<comment type="subunit">
    <text evidence="11">Part of the heterodimeric TRMT11-TRM112 methyltransferase complex; this complex forms an active tRNA methyltransferase, where TRMT112 acts as an activator of the catalytic subunit TRMT11.</text>
</comment>
<evidence type="ECO:0000313" key="19">
    <source>
        <dbReference type="EMBL" id="KAG0714861.1"/>
    </source>
</evidence>
<dbReference type="OrthoDB" id="296065at2759"/>
<feature type="compositionally biased region" description="Basic and acidic residues" evidence="16">
    <location>
        <begin position="474"/>
        <end position="503"/>
    </location>
</feature>
<dbReference type="InterPro" id="IPR000241">
    <property type="entry name" value="RlmKL-like_Mtase"/>
</dbReference>
<keyword evidence="6 15" id="KW-0949">S-adenosyl-L-methionine</keyword>
<comment type="subcellular location">
    <subcellularLocation>
        <location evidence="1">Cytoplasm</location>
    </subcellularLocation>
</comment>
<keyword evidence="8 15" id="KW-0694">RNA-binding</keyword>
<dbReference type="PIRSF" id="PIRSF017259">
    <property type="entry name" value="tRNA_mtfrase_TRM11"/>
    <property type="match status" value="1"/>
</dbReference>
<proteinExistence type="inferred from homology"/>
<name>A0A8J4XVN8_CHIOP</name>
<dbReference type="SUPFAM" id="SSF53335">
    <property type="entry name" value="S-adenosyl-L-methionine-dependent methyltransferases"/>
    <property type="match status" value="1"/>
</dbReference>
<sequence>MTSQGPLRQTARRYLLWCANEHIEFRIPEIKSISSMFNIPLTWIDKPKEDPYLIVEMNEGDARRLMSRCMLVRSCYELWGQGDTEEELHSSVKSFPLDMMKPHLASGKTYKVRVETFNRTLKSSEKLEKIESLSYLPFEGKVDLTHATTCLHFLEYYGLHPNEIPCAPYKLFLGRWVVDGQRELINKFSLKTRTYIGNTSMDAQLSFIMANFAQVQPASIAVDPFVGTGSVLVSAAQFGAHVWGWDIDYLTLHARTKPTRHSQKQRTAQESIMSNLEQYGLRHRYLDVVVMDNARPFWREVPYVDAIITDPPYGIRETTERVGILKEPKNSENATRQQSSLEHFPTKITYSLSDAFCDLINFAAGHLIVGGRLVFWLPVFREDYDESHIPSHPCLTLVFNCEQVLTVHSSRRLITLMKTRHPEVGETAKSQVTDVTAKFRDKFFQANALTKEERASMKSLFPRDKRGQGLGYRLEERINKSKPIKTEGTQEHKSSEVMKRNSETADEERDVQISENHQ</sequence>
<dbReference type="GO" id="GO:0005737">
    <property type="term" value="C:cytoplasm"/>
    <property type="evidence" value="ECO:0007669"/>
    <property type="project" value="UniProtKB-SubCell"/>
</dbReference>
<dbReference type="Proteomes" id="UP000770661">
    <property type="component" value="Unassembled WGS sequence"/>
</dbReference>
<organism evidence="19 20">
    <name type="scientific">Chionoecetes opilio</name>
    <name type="common">Atlantic snow crab</name>
    <name type="synonym">Cancer opilio</name>
    <dbReference type="NCBI Taxonomy" id="41210"/>
    <lineage>
        <taxon>Eukaryota</taxon>
        <taxon>Metazoa</taxon>
        <taxon>Ecdysozoa</taxon>
        <taxon>Arthropoda</taxon>
        <taxon>Crustacea</taxon>
        <taxon>Multicrustacea</taxon>
        <taxon>Malacostraca</taxon>
        <taxon>Eumalacostraca</taxon>
        <taxon>Eucarida</taxon>
        <taxon>Decapoda</taxon>
        <taxon>Pleocyemata</taxon>
        <taxon>Brachyura</taxon>
        <taxon>Eubrachyura</taxon>
        <taxon>Majoidea</taxon>
        <taxon>Majidae</taxon>
        <taxon>Chionoecetes</taxon>
    </lineage>
</organism>
<evidence type="ECO:0000313" key="20">
    <source>
        <dbReference type="Proteomes" id="UP000770661"/>
    </source>
</evidence>
<dbReference type="AlphaFoldDB" id="A0A8J4XVN8"/>
<evidence type="ECO:0000256" key="8">
    <source>
        <dbReference type="ARBA" id="ARBA00022884"/>
    </source>
</evidence>
<evidence type="ECO:0000256" key="11">
    <source>
        <dbReference type="ARBA" id="ARBA00065434"/>
    </source>
</evidence>
<comment type="catalytic activity">
    <reaction evidence="9">
        <text>guanosine(10) in tRNA + S-adenosyl-L-methionine = N(2)-methylguanosine(10) in tRNA + S-adenosyl-L-homocysteine + H(+)</text>
        <dbReference type="Rhea" id="RHEA:43128"/>
        <dbReference type="Rhea" id="RHEA-COMP:10355"/>
        <dbReference type="Rhea" id="RHEA-COMP:10357"/>
        <dbReference type="ChEBI" id="CHEBI:15378"/>
        <dbReference type="ChEBI" id="CHEBI:57856"/>
        <dbReference type="ChEBI" id="CHEBI:59789"/>
        <dbReference type="ChEBI" id="CHEBI:74269"/>
        <dbReference type="ChEBI" id="CHEBI:74481"/>
        <dbReference type="EC" id="2.1.1.214"/>
    </reaction>
    <physiologicalReaction direction="left-to-right" evidence="9">
        <dbReference type="Rhea" id="RHEA:43129"/>
    </physiologicalReaction>
</comment>
<dbReference type="InterPro" id="IPR002052">
    <property type="entry name" value="DNA_methylase_N6_adenine_CS"/>
</dbReference>
<dbReference type="GO" id="GO:0160102">
    <property type="term" value="F:tRNA (guanine(10)-N2)-methyltransferase activity"/>
    <property type="evidence" value="ECO:0007669"/>
    <property type="project" value="UniProtKB-EC"/>
</dbReference>
<evidence type="ECO:0000256" key="7">
    <source>
        <dbReference type="ARBA" id="ARBA00022694"/>
    </source>
</evidence>
<evidence type="ECO:0000256" key="9">
    <source>
        <dbReference type="ARBA" id="ARBA00050985"/>
    </source>
</evidence>
<evidence type="ECO:0000256" key="15">
    <source>
        <dbReference type="PROSITE-ProRule" id="PRU00959"/>
    </source>
</evidence>
<keyword evidence="2" id="KW-0963">Cytoplasm</keyword>
<evidence type="ECO:0000256" key="13">
    <source>
        <dbReference type="ARBA" id="ARBA00067484"/>
    </source>
</evidence>
<evidence type="ECO:0000256" key="6">
    <source>
        <dbReference type="ARBA" id="ARBA00022691"/>
    </source>
</evidence>
<evidence type="ECO:0000256" key="10">
    <source>
        <dbReference type="ARBA" id="ARBA00056270"/>
    </source>
</evidence>
<evidence type="ECO:0000256" key="4">
    <source>
        <dbReference type="ARBA" id="ARBA00022603"/>
    </source>
</evidence>
<comment type="similarity">
    <text evidence="15">Belongs to the class I-like SAM-binding methyltransferase superfamily. TRM11 methyltransferase family.</text>
</comment>
<protein>
    <recommendedName>
        <fullName evidence="13">tRNA (guanine(10)-N(2))-methyltransferase TRMT11</fullName>
        <ecNumber evidence="12">2.1.1.214</ecNumber>
    </recommendedName>
    <alternativeName>
        <fullName evidence="14">tRNA methyltransferase 11 homolog</fullName>
    </alternativeName>
</protein>
<dbReference type="Gene3D" id="3.40.50.150">
    <property type="entry name" value="Vaccinia Virus protein VP39"/>
    <property type="match status" value="1"/>
</dbReference>
<evidence type="ECO:0000259" key="18">
    <source>
        <dbReference type="Pfam" id="PF25904"/>
    </source>
</evidence>